<gene>
    <name evidence="1" type="ORF">O166_22970</name>
</gene>
<organism evidence="1 2">
    <name type="scientific">Pseudogulbenkiania ferrooxidans EGD-HP2</name>
    <dbReference type="NCBI Taxonomy" id="1388764"/>
    <lineage>
        <taxon>Bacteria</taxon>
        <taxon>Pseudomonadati</taxon>
        <taxon>Pseudomonadota</taxon>
        <taxon>Betaproteobacteria</taxon>
        <taxon>Neisseriales</taxon>
        <taxon>Chromobacteriaceae</taxon>
        <taxon>Pseudogulbenkiania</taxon>
    </lineage>
</organism>
<sequence length="37" mass="4429">MPPWMAALNSQSRFPAAWLFFMRARLAYFLQRLVVEL</sequence>
<evidence type="ECO:0000313" key="2">
    <source>
        <dbReference type="Proteomes" id="UP000016426"/>
    </source>
</evidence>
<reference evidence="1 2" key="1">
    <citation type="journal article" date="2013" name="Genome Announc.">
        <title>Genome Sequence of the Pigment-Producing Bacterium Pseudogulbenkiania ferrooxidans, Isolated from Loktak Lake.</title>
        <authorList>
            <person name="Puranik S."/>
            <person name="Talkal R."/>
            <person name="Qureshi A."/>
            <person name="Khardenavis A."/>
            <person name="Kapley A."/>
            <person name="Purohit H.J."/>
        </authorList>
    </citation>
    <scope>NUCLEOTIDE SEQUENCE [LARGE SCALE GENOMIC DNA]</scope>
    <source>
        <strain evidence="1 2">EGD-HP2</strain>
    </source>
</reference>
<comment type="caution">
    <text evidence="1">The sequence shown here is derived from an EMBL/GenBank/DDBJ whole genome shotgun (WGS) entry which is preliminary data.</text>
</comment>
<protein>
    <submittedName>
        <fullName evidence="1">Uncharacterized protein</fullName>
    </submittedName>
</protein>
<name>A0ABP2XPT1_9NEIS</name>
<accession>A0ABP2XPT1</accession>
<keyword evidence="2" id="KW-1185">Reference proteome</keyword>
<evidence type="ECO:0000313" key="1">
    <source>
        <dbReference type="EMBL" id="ERE16819.1"/>
    </source>
</evidence>
<dbReference type="Proteomes" id="UP000016426">
    <property type="component" value="Unassembled WGS sequence"/>
</dbReference>
<proteinExistence type="predicted"/>
<dbReference type="EMBL" id="AVPH01000084">
    <property type="protein sequence ID" value="ERE16819.1"/>
    <property type="molecule type" value="Genomic_DNA"/>
</dbReference>